<dbReference type="PRINTS" id="PR02050">
    <property type="entry name" value="B14GALTRFASE"/>
</dbReference>
<dbReference type="AlphaFoldDB" id="A0A914X2D8"/>
<dbReference type="PROSITE" id="PS51257">
    <property type="entry name" value="PROKAR_LIPOPROTEIN"/>
    <property type="match status" value="1"/>
</dbReference>
<dbReference type="GO" id="GO:0008378">
    <property type="term" value="F:galactosyltransferase activity"/>
    <property type="evidence" value="ECO:0007669"/>
    <property type="project" value="TreeGrafter"/>
</dbReference>
<dbReference type="GO" id="GO:0005975">
    <property type="term" value="P:carbohydrate metabolic process"/>
    <property type="evidence" value="ECO:0007669"/>
    <property type="project" value="InterPro"/>
</dbReference>
<evidence type="ECO:0000256" key="2">
    <source>
        <dbReference type="ARBA" id="ARBA00004922"/>
    </source>
</evidence>
<keyword evidence="11" id="KW-0464">Manganese</keyword>
<keyword evidence="4 11" id="KW-0328">Glycosyltransferase</keyword>
<dbReference type="GO" id="GO:0046872">
    <property type="term" value="F:metal ion binding"/>
    <property type="evidence" value="ECO:0007669"/>
    <property type="project" value="UniProtKB-UniRule"/>
</dbReference>
<evidence type="ECO:0000313" key="15">
    <source>
        <dbReference type="Proteomes" id="UP000887566"/>
    </source>
</evidence>
<evidence type="ECO:0000256" key="11">
    <source>
        <dbReference type="RuleBase" id="RU368121"/>
    </source>
</evidence>
<evidence type="ECO:0000256" key="3">
    <source>
        <dbReference type="ARBA" id="ARBA00005735"/>
    </source>
</evidence>
<feature type="region of interest" description="Disordered" evidence="12">
    <location>
        <begin position="339"/>
        <end position="359"/>
    </location>
</feature>
<feature type="domain" description="Galactosyltransferase N-terminal" evidence="14">
    <location>
        <begin position="71"/>
        <end position="190"/>
    </location>
</feature>
<evidence type="ECO:0000256" key="9">
    <source>
        <dbReference type="ARBA" id="ARBA00023136"/>
    </source>
</evidence>
<feature type="domain" description="Galactosyltransferase C-terminal" evidence="13">
    <location>
        <begin position="199"/>
        <end position="270"/>
    </location>
</feature>
<keyword evidence="6" id="KW-0812">Transmembrane</keyword>
<dbReference type="Pfam" id="PF02709">
    <property type="entry name" value="Glyco_transf_7C"/>
    <property type="match status" value="1"/>
</dbReference>
<dbReference type="Pfam" id="PF13733">
    <property type="entry name" value="Glyco_transf_7N"/>
    <property type="match status" value="1"/>
</dbReference>
<evidence type="ECO:0000256" key="6">
    <source>
        <dbReference type="ARBA" id="ARBA00022692"/>
    </source>
</evidence>
<comment type="pathway">
    <text evidence="2 11">Protein modification; protein glycosylation.</text>
</comment>
<dbReference type="SUPFAM" id="SSF53448">
    <property type="entry name" value="Nucleotide-diphospho-sugar transferases"/>
    <property type="match status" value="1"/>
</dbReference>
<evidence type="ECO:0000259" key="14">
    <source>
        <dbReference type="Pfam" id="PF13733"/>
    </source>
</evidence>
<keyword evidence="10 11" id="KW-0325">Glycoprotein</keyword>
<dbReference type="GO" id="GO:0005794">
    <property type="term" value="C:Golgi apparatus"/>
    <property type="evidence" value="ECO:0007669"/>
    <property type="project" value="TreeGrafter"/>
</dbReference>
<reference evidence="16" key="1">
    <citation type="submission" date="2022-11" db="UniProtKB">
        <authorList>
            <consortium name="WormBaseParasite"/>
        </authorList>
    </citation>
    <scope>IDENTIFICATION</scope>
</reference>
<evidence type="ECO:0000256" key="12">
    <source>
        <dbReference type="SAM" id="MobiDB-lite"/>
    </source>
</evidence>
<keyword evidence="9" id="KW-0472">Membrane</keyword>
<comment type="function">
    <text evidence="11">Catalyzes the transfer of galactose onto proteins or lipids.</text>
</comment>
<dbReference type="InterPro" id="IPR029044">
    <property type="entry name" value="Nucleotide-diphossugar_trans"/>
</dbReference>
<evidence type="ECO:0000313" key="16">
    <source>
        <dbReference type="WBParaSite" id="PSAMB.scaffold6368size9621.g28384.t1"/>
    </source>
</evidence>
<evidence type="ECO:0000256" key="1">
    <source>
        <dbReference type="ARBA" id="ARBA00004606"/>
    </source>
</evidence>
<name>A0A914X2D8_9BILA</name>
<keyword evidence="11" id="KW-0479">Metal-binding</keyword>
<keyword evidence="7 11" id="KW-0735">Signal-anchor</keyword>
<dbReference type="WBParaSite" id="PSAMB.scaffold6368size9621.g28384.t1">
    <property type="protein sequence ID" value="PSAMB.scaffold6368size9621.g28384.t1"/>
    <property type="gene ID" value="PSAMB.scaffold6368size9621.g28384"/>
</dbReference>
<dbReference type="InterPro" id="IPR027791">
    <property type="entry name" value="Galactosyl_T_C"/>
</dbReference>
<dbReference type="InterPro" id="IPR027995">
    <property type="entry name" value="Galactosyl_T_N"/>
</dbReference>
<keyword evidence="8" id="KW-1133">Transmembrane helix</keyword>
<dbReference type="InterPro" id="IPR003859">
    <property type="entry name" value="Galactosyl_T"/>
</dbReference>
<evidence type="ECO:0000256" key="4">
    <source>
        <dbReference type="ARBA" id="ARBA00022676"/>
    </source>
</evidence>
<keyword evidence="5 11" id="KW-0808">Transferase</keyword>
<evidence type="ECO:0000256" key="7">
    <source>
        <dbReference type="ARBA" id="ARBA00022968"/>
    </source>
</evidence>
<dbReference type="Proteomes" id="UP000887566">
    <property type="component" value="Unplaced"/>
</dbReference>
<dbReference type="GO" id="GO:0006688">
    <property type="term" value="P:glycosphingolipid biosynthetic process"/>
    <property type="evidence" value="ECO:0007669"/>
    <property type="project" value="TreeGrafter"/>
</dbReference>
<accession>A0A914X2D8</accession>
<comment type="cofactor">
    <cofactor evidence="11">
        <name>Mn(2+)</name>
        <dbReference type="ChEBI" id="CHEBI:29035"/>
    </cofactor>
</comment>
<keyword evidence="15" id="KW-1185">Reference proteome</keyword>
<proteinExistence type="inferred from homology"/>
<sequence length="359" mass="40726">MLLLKSTLKKLAIFSLILVACCFFMVNKESAKNGRQLNQSIVTETIAEGNICCTRLEDYAGPLHSIIKILVDENHEESEATVIKENLDLTVGGAWKPKNCVTKSRVAIIIPYRDRTSHLFKLLKLLFQVLKRQQLDFRIILAEQNGTGIFNKGRVNNAAFQYAKRLKVDCVIFHDVDVLPEDDRIPYDCPREPLHLGGRVNTLKYVIWYNHMTGGALAIGMEHYELANGYSNEYWGWGGEDDDFGLRLKAAGLRINRPDDVIGKYTMLKHVKRHRQSTPLVHELLEKGVARYRIDGLCCSNNFTIIKEEVKPLFHHIWVDVGEMNPEWKAVYERKVGSETPSVGTSSLVTKSSISTAHT</sequence>
<dbReference type="PANTHER" id="PTHR19300">
    <property type="entry name" value="BETA-1,4-GALACTOSYLTRANSFERASE"/>
    <property type="match status" value="1"/>
</dbReference>
<comment type="subcellular location">
    <subcellularLocation>
        <location evidence="1 11">Membrane</location>
        <topology evidence="1 11">Single-pass type II membrane protein</topology>
    </subcellularLocation>
</comment>
<evidence type="ECO:0000256" key="8">
    <source>
        <dbReference type="ARBA" id="ARBA00022989"/>
    </source>
</evidence>
<dbReference type="GO" id="GO:0016020">
    <property type="term" value="C:membrane"/>
    <property type="evidence" value="ECO:0007669"/>
    <property type="project" value="UniProtKB-SubCell"/>
</dbReference>
<comment type="similarity">
    <text evidence="3 11">Belongs to the glycosyltransferase 7 family.</text>
</comment>
<evidence type="ECO:0000256" key="10">
    <source>
        <dbReference type="ARBA" id="ARBA00023180"/>
    </source>
</evidence>
<organism evidence="15 16">
    <name type="scientific">Plectus sambesii</name>
    <dbReference type="NCBI Taxonomy" id="2011161"/>
    <lineage>
        <taxon>Eukaryota</taxon>
        <taxon>Metazoa</taxon>
        <taxon>Ecdysozoa</taxon>
        <taxon>Nematoda</taxon>
        <taxon>Chromadorea</taxon>
        <taxon>Plectida</taxon>
        <taxon>Plectina</taxon>
        <taxon>Plectoidea</taxon>
        <taxon>Plectidae</taxon>
        <taxon>Plectus</taxon>
    </lineage>
</organism>
<dbReference type="PANTHER" id="PTHR19300:SF46">
    <property type="entry name" value="BETA-1,4-N-ACETYLGALACTOSAMINYLTRANSFERASE"/>
    <property type="match status" value="1"/>
</dbReference>
<dbReference type="EC" id="2.4.1.-" evidence="11"/>
<evidence type="ECO:0000259" key="13">
    <source>
        <dbReference type="Pfam" id="PF02709"/>
    </source>
</evidence>
<evidence type="ECO:0000256" key="5">
    <source>
        <dbReference type="ARBA" id="ARBA00022679"/>
    </source>
</evidence>
<dbReference type="Gene3D" id="3.90.550.10">
    <property type="entry name" value="Spore Coat Polysaccharide Biosynthesis Protein SpsA, Chain A"/>
    <property type="match status" value="1"/>
</dbReference>
<protein>
    <recommendedName>
        <fullName evidence="11">Beta-1,4-N-acetylgalactosaminyltransferase</fullName>
        <ecNumber evidence="11">2.4.1.-</ecNumber>
    </recommendedName>
    <alternativeName>
        <fullName evidence="11">Beta-4-GalNAcT</fullName>
    </alternativeName>
</protein>
<dbReference type="GO" id="GO:0033842">
    <property type="term" value="F:N-acetyl-beta-glucosaminyl-derivative 4-beta-N-acetylgalactosaminyltransferase activity"/>
    <property type="evidence" value="ECO:0007669"/>
    <property type="project" value="TreeGrafter"/>
</dbReference>